<protein>
    <submittedName>
        <fullName evidence="1">Uncharacterized protein</fullName>
    </submittedName>
</protein>
<reference evidence="1 2" key="1">
    <citation type="journal article" date="2020" name="Biotechnol. Biofuels">
        <title>New insights from the biogas microbiome by comprehensive genome-resolved metagenomics of nearly 1600 species originating from multiple anaerobic digesters.</title>
        <authorList>
            <person name="Campanaro S."/>
            <person name="Treu L."/>
            <person name="Rodriguez-R L.M."/>
            <person name="Kovalovszki A."/>
            <person name="Ziels R.M."/>
            <person name="Maus I."/>
            <person name="Zhu X."/>
            <person name="Kougias P.G."/>
            <person name="Basile A."/>
            <person name="Luo G."/>
            <person name="Schluter A."/>
            <person name="Konstantinidis K.T."/>
            <person name="Angelidaki I."/>
        </authorList>
    </citation>
    <scope>NUCLEOTIDE SEQUENCE [LARGE SCALE GENOMIC DNA]</scope>
    <source>
        <strain evidence="1">AS27yjCOA_65</strain>
    </source>
</reference>
<accession>A0A7X9FTE3</accession>
<organism evidence="1 2">
    <name type="scientific">SAR324 cluster bacterium</name>
    <dbReference type="NCBI Taxonomy" id="2024889"/>
    <lineage>
        <taxon>Bacteria</taxon>
        <taxon>Deltaproteobacteria</taxon>
        <taxon>SAR324 cluster</taxon>
    </lineage>
</organism>
<name>A0A7X9FTE3_9DELT</name>
<sequence length="409" mass="46746">MSKARGRSRKYLKFRGLRLLSFGLVFFVFLILVLRAIEKNYSHDEDRVIETISGRELAKEAFKFLVVLHRPELVIEGTKCASNDNCSAIKSINPVAAITWEMLGNAKQYEVTKDSEHLENISKLFSLFRRLPPSPYTPTRLEVNFSQLIDAFKASKNLDILKLITYHLQDIRTNVNTKGPLPYVSRGIMVSSLIAGALVDFYALSNSSEVYEFLKTSWLPKRYTEAEVQQYRDSYRIAAKKIIDELRPSEELRVGALQEVLPMNQQDFSCFIQLAKSKYYLATKEPEILNDLSYYFEEADFKSKRADEFKFNVIQPALACAETLKNILPLRPQLSEDLHELISKFIISRFDYEKRPICIGDNGFLGTMGKGFSCEGATKLISDSAWAVSILSDLEMRFDVSARRISEGK</sequence>
<dbReference type="EMBL" id="JAAZON010000575">
    <property type="protein sequence ID" value="NMC63992.1"/>
    <property type="molecule type" value="Genomic_DNA"/>
</dbReference>
<dbReference type="Proteomes" id="UP000524246">
    <property type="component" value="Unassembled WGS sequence"/>
</dbReference>
<evidence type="ECO:0000313" key="1">
    <source>
        <dbReference type="EMBL" id="NMC63992.1"/>
    </source>
</evidence>
<proteinExistence type="predicted"/>
<evidence type="ECO:0000313" key="2">
    <source>
        <dbReference type="Proteomes" id="UP000524246"/>
    </source>
</evidence>
<comment type="caution">
    <text evidence="1">The sequence shown here is derived from an EMBL/GenBank/DDBJ whole genome shotgun (WGS) entry which is preliminary data.</text>
</comment>
<gene>
    <name evidence="1" type="ORF">GYA55_12585</name>
</gene>
<dbReference type="AlphaFoldDB" id="A0A7X9FTE3"/>